<accession>A0ABW3LC25</accession>
<dbReference type="RefSeq" id="WP_144839348.1">
    <property type="nucleotide sequence ID" value="NZ_JBHTKI010000019.1"/>
</dbReference>
<organism evidence="1 2">
    <name type="scientific">Metaplanococcus flavidus</name>
    <dbReference type="NCBI Taxonomy" id="569883"/>
    <lineage>
        <taxon>Bacteria</taxon>
        <taxon>Bacillati</taxon>
        <taxon>Bacillota</taxon>
        <taxon>Bacilli</taxon>
        <taxon>Bacillales</taxon>
        <taxon>Caryophanaceae</taxon>
        <taxon>Metaplanococcus</taxon>
    </lineage>
</organism>
<dbReference type="EMBL" id="JBHTKI010000019">
    <property type="protein sequence ID" value="MFD1032169.1"/>
    <property type="molecule type" value="Genomic_DNA"/>
</dbReference>
<gene>
    <name evidence="1" type="ORF">ACFQ1X_12085</name>
</gene>
<dbReference type="Proteomes" id="UP001597109">
    <property type="component" value="Unassembled WGS sequence"/>
</dbReference>
<protein>
    <submittedName>
        <fullName evidence="1">Uncharacterized protein</fullName>
    </submittedName>
</protein>
<name>A0ABW3LC25_9BACL</name>
<evidence type="ECO:0000313" key="1">
    <source>
        <dbReference type="EMBL" id="MFD1032169.1"/>
    </source>
</evidence>
<reference evidence="2" key="1">
    <citation type="journal article" date="2019" name="Int. J. Syst. Evol. Microbiol.">
        <title>The Global Catalogue of Microorganisms (GCM) 10K type strain sequencing project: providing services to taxonomists for standard genome sequencing and annotation.</title>
        <authorList>
            <consortium name="The Broad Institute Genomics Platform"/>
            <consortium name="The Broad Institute Genome Sequencing Center for Infectious Disease"/>
            <person name="Wu L."/>
            <person name="Ma J."/>
        </authorList>
    </citation>
    <scope>NUCLEOTIDE SEQUENCE [LARGE SCALE GENOMIC DNA]</scope>
    <source>
        <strain evidence="2">CCUG 56756</strain>
    </source>
</reference>
<comment type="caution">
    <text evidence="1">The sequence shown here is derived from an EMBL/GenBank/DDBJ whole genome shotgun (WGS) entry which is preliminary data.</text>
</comment>
<proteinExistence type="predicted"/>
<sequence length="75" mass="8456">MSRQRAKGIKRTDFEEVEAKLLERFGGEVKRMDTDLVVAPQSLNQIVELLMGQNQKSATCSNSWNSSQKISCQIP</sequence>
<keyword evidence="2" id="KW-1185">Reference proteome</keyword>
<evidence type="ECO:0000313" key="2">
    <source>
        <dbReference type="Proteomes" id="UP001597109"/>
    </source>
</evidence>